<feature type="region of interest" description="Disordered" evidence="1">
    <location>
        <begin position="187"/>
        <end position="228"/>
    </location>
</feature>
<dbReference type="AlphaFoldDB" id="A0A6J4RNV0"/>
<organism evidence="2">
    <name type="scientific">uncultured Solirubrobacteraceae bacterium</name>
    <dbReference type="NCBI Taxonomy" id="1162706"/>
    <lineage>
        <taxon>Bacteria</taxon>
        <taxon>Bacillati</taxon>
        <taxon>Actinomycetota</taxon>
        <taxon>Thermoleophilia</taxon>
        <taxon>Solirubrobacterales</taxon>
        <taxon>Solirubrobacteraceae</taxon>
        <taxon>environmental samples</taxon>
    </lineage>
</organism>
<keyword evidence="2" id="KW-0489">Methyltransferase</keyword>
<feature type="compositionally biased region" description="Low complexity" evidence="1">
    <location>
        <begin position="36"/>
        <end position="48"/>
    </location>
</feature>
<keyword evidence="2" id="KW-0808">Transferase</keyword>
<name>A0A6J4RNV0_9ACTN</name>
<protein>
    <submittedName>
        <fullName evidence="2">Demethylmenaquinone methyltransferase</fullName>
        <ecNumber evidence="2">2.1.1.163</ecNumber>
    </submittedName>
</protein>
<feature type="non-terminal residue" evidence="2">
    <location>
        <position position="228"/>
    </location>
</feature>
<sequence>ERGAGLRPPGGPAGPGDVRPHRWRLRPHERGHDGRAAPPLALAGGRPRVGLRGRPGARRRDRHRRPGDRAAPARLRGRRQRLLRGDAGARPCEGAERDVGVGRRAGAAVRRRRVRRGDGRVRGAQLRRPRQGCRRDGAGREARRQGRRARDHDADEAAALDVLLAVVRPARPAARALRRRLHVPSRVGEALPGRPRARRRAPRRRTARRRLGDHRGRDHRHPSRNRQV</sequence>
<reference evidence="2" key="1">
    <citation type="submission" date="2020-02" db="EMBL/GenBank/DDBJ databases">
        <authorList>
            <person name="Meier V. D."/>
        </authorList>
    </citation>
    <scope>NUCLEOTIDE SEQUENCE</scope>
    <source>
        <strain evidence="2">AVDCRST_MAG85</strain>
    </source>
</reference>
<proteinExistence type="predicted"/>
<feature type="non-terminal residue" evidence="2">
    <location>
        <position position="1"/>
    </location>
</feature>
<feature type="compositionally biased region" description="Basic and acidic residues" evidence="1">
    <location>
        <begin position="26"/>
        <end position="35"/>
    </location>
</feature>
<feature type="region of interest" description="Disordered" evidence="1">
    <location>
        <begin position="1"/>
        <end position="78"/>
    </location>
</feature>
<dbReference type="EMBL" id="CADCVT010000051">
    <property type="protein sequence ID" value="CAA9477975.1"/>
    <property type="molecule type" value="Genomic_DNA"/>
</dbReference>
<feature type="compositionally biased region" description="Basic residues" evidence="1">
    <location>
        <begin position="195"/>
        <end position="228"/>
    </location>
</feature>
<feature type="region of interest" description="Disordered" evidence="1">
    <location>
        <begin position="110"/>
        <end position="153"/>
    </location>
</feature>
<accession>A0A6J4RNV0</accession>
<dbReference type="GO" id="GO:0043770">
    <property type="term" value="F:demethylmenaquinone methyltransferase activity"/>
    <property type="evidence" value="ECO:0007669"/>
    <property type="project" value="UniProtKB-EC"/>
</dbReference>
<dbReference type="EC" id="2.1.1.163" evidence="2"/>
<evidence type="ECO:0000256" key="1">
    <source>
        <dbReference type="SAM" id="MobiDB-lite"/>
    </source>
</evidence>
<feature type="compositionally biased region" description="Basic residues" evidence="1">
    <location>
        <begin position="49"/>
        <end position="66"/>
    </location>
</feature>
<dbReference type="GO" id="GO:0032259">
    <property type="term" value="P:methylation"/>
    <property type="evidence" value="ECO:0007669"/>
    <property type="project" value="UniProtKB-KW"/>
</dbReference>
<gene>
    <name evidence="2" type="ORF">AVDCRST_MAG85-475</name>
</gene>
<feature type="compositionally biased region" description="Basic and acidic residues" evidence="1">
    <location>
        <begin position="133"/>
        <end position="153"/>
    </location>
</feature>
<evidence type="ECO:0000313" key="2">
    <source>
        <dbReference type="EMBL" id="CAA9477975.1"/>
    </source>
</evidence>